<dbReference type="SUPFAM" id="SSF53807">
    <property type="entry name" value="Helical backbone' metal receptor"/>
    <property type="match status" value="1"/>
</dbReference>
<dbReference type="InterPro" id="IPR050902">
    <property type="entry name" value="ABC_Transporter_SBP"/>
</dbReference>
<evidence type="ECO:0000313" key="2">
    <source>
        <dbReference type="EMBL" id="KDN95868.1"/>
    </source>
</evidence>
<dbReference type="PANTHER" id="PTHR30535">
    <property type="entry name" value="VITAMIN B12-BINDING PROTEIN"/>
    <property type="match status" value="1"/>
</dbReference>
<sequence length="299" mass="32870">MQVMTMKNMLKTGFATFLLMALVLLYSNAMANFHRVIAIDGSITEIIYALGKEQSLVGRDVTSLYPKDAEKLPSVGYMRSLSAEGILSLKPTLVLATSDAKPQSVLKRLKDAGVHIQIVPNTYSIDGVKQKILTVARALNDESAGEKLATEFQQKADKAIALAKERVSQHGERKALFLLNARGNQLLVAGTQTRADEVLRLAAIQNPAAKDMQGYKPLTAEGAIQYNPNYIIALQTQMSEQHLESLLEQPALKMTSAAKEKHFMVLAGDDLSFGPRLPEVIRKLSDKVYGQIETNRTED</sequence>
<feature type="domain" description="Fe/B12 periplasmic-binding" evidence="1">
    <location>
        <begin position="35"/>
        <end position="296"/>
    </location>
</feature>
<evidence type="ECO:0000313" key="3">
    <source>
        <dbReference type="Proteomes" id="UP000027341"/>
    </source>
</evidence>
<dbReference type="RefSeq" id="WP_051623042.1">
    <property type="nucleotide sequence ID" value="NZ_AP020335.1"/>
</dbReference>
<gene>
    <name evidence="2" type="ORF">EI16_06115</name>
</gene>
<dbReference type="Pfam" id="PF01497">
    <property type="entry name" value="Peripla_BP_2"/>
    <property type="match status" value="1"/>
</dbReference>
<reference evidence="2 3" key="1">
    <citation type="submission" date="2014-04" db="EMBL/GenBank/DDBJ databases">
        <title>Draft genome sequence of Hydrogenovibrio marinus MH-110, a model organism for aerobic H2 metabolism.</title>
        <authorList>
            <person name="Cha H.J."/>
            <person name="Jo B.H."/>
            <person name="Hwang B.H."/>
        </authorList>
    </citation>
    <scope>NUCLEOTIDE SEQUENCE [LARGE SCALE GENOMIC DNA]</scope>
    <source>
        <strain evidence="2 3">MH-110</strain>
    </source>
</reference>
<dbReference type="AlphaFoldDB" id="A0A066ZPX9"/>
<dbReference type="EMBL" id="JMIU01000001">
    <property type="protein sequence ID" value="KDN95868.1"/>
    <property type="molecule type" value="Genomic_DNA"/>
</dbReference>
<dbReference type="STRING" id="28885.EI16_06115"/>
<dbReference type="Gene3D" id="3.40.50.1980">
    <property type="entry name" value="Nitrogenase molybdenum iron protein domain"/>
    <property type="match status" value="2"/>
</dbReference>
<dbReference type="PANTHER" id="PTHR30535:SF4">
    <property type="entry name" value="HEMIN-BINDING PERIPLASMIC PROTEIN HMUT"/>
    <property type="match status" value="1"/>
</dbReference>
<accession>A0A066ZPX9</accession>
<dbReference type="Proteomes" id="UP000027341">
    <property type="component" value="Unassembled WGS sequence"/>
</dbReference>
<keyword evidence="3" id="KW-1185">Reference proteome</keyword>
<organism evidence="2 3">
    <name type="scientific">Hydrogenovibrio marinus</name>
    <dbReference type="NCBI Taxonomy" id="28885"/>
    <lineage>
        <taxon>Bacteria</taxon>
        <taxon>Pseudomonadati</taxon>
        <taxon>Pseudomonadota</taxon>
        <taxon>Gammaproteobacteria</taxon>
        <taxon>Thiotrichales</taxon>
        <taxon>Piscirickettsiaceae</taxon>
        <taxon>Hydrogenovibrio</taxon>
    </lineage>
</organism>
<protein>
    <recommendedName>
        <fullName evidence="1">Fe/B12 periplasmic-binding domain-containing protein</fullName>
    </recommendedName>
</protein>
<proteinExistence type="predicted"/>
<comment type="caution">
    <text evidence="2">The sequence shown here is derived from an EMBL/GenBank/DDBJ whole genome shotgun (WGS) entry which is preliminary data.</text>
</comment>
<evidence type="ECO:0000259" key="1">
    <source>
        <dbReference type="PROSITE" id="PS50983"/>
    </source>
</evidence>
<dbReference type="PROSITE" id="PS50983">
    <property type="entry name" value="FE_B12_PBP"/>
    <property type="match status" value="1"/>
</dbReference>
<dbReference type="InterPro" id="IPR002491">
    <property type="entry name" value="ABC_transptr_periplasmic_BD"/>
</dbReference>
<name>A0A066ZPX9_HYDMR</name>